<dbReference type="OrthoDB" id="5367135at2759"/>
<gene>
    <name evidence="1" type="ORF">FISHEDRAFT_59821</name>
</gene>
<keyword evidence="2" id="KW-1185">Reference proteome</keyword>
<name>A0A0D7AB60_9AGAR</name>
<protein>
    <submittedName>
        <fullName evidence="1">Uncharacterized protein</fullName>
    </submittedName>
</protein>
<dbReference type="AlphaFoldDB" id="A0A0D7AB60"/>
<proteinExistence type="predicted"/>
<evidence type="ECO:0000313" key="1">
    <source>
        <dbReference type="EMBL" id="KIY47181.1"/>
    </source>
</evidence>
<dbReference type="Proteomes" id="UP000054144">
    <property type="component" value="Unassembled WGS sequence"/>
</dbReference>
<dbReference type="Gene3D" id="2.120.10.70">
    <property type="entry name" value="Fucose-specific lectin"/>
    <property type="match status" value="1"/>
</dbReference>
<reference evidence="1 2" key="1">
    <citation type="journal article" date="2015" name="Fungal Genet. Biol.">
        <title>Evolution of novel wood decay mechanisms in Agaricales revealed by the genome sequences of Fistulina hepatica and Cylindrobasidium torrendii.</title>
        <authorList>
            <person name="Floudas D."/>
            <person name="Held B.W."/>
            <person name="Riley R."/>
            <person name="Nagy L.G."/>
            <person name="Koehler G."/>
            <person name="Ransdell A.S."/>
            <person name="Younus H."/>
            <person name="Chow J."/>
            <person name="Chiniquy J."/>
            <person name="Lipzen A."/>
            <person name="Tritt A."/>
            <person name="Sun H."/>
            <person name="Haridas S."/>
            <person name="LaButti K."/>
            <person name="Ohm R.A."/>
            <person name="Kues U."/>
            <person name="Blanchette R.A."/>
            <person name="Grigoriev I.V."/>
            <person name="Minto R.E."/>
            <person name="Hibbett D.S."/>
        </authorList>
    </citation>
    <scope>NUCLEOTIDE SEQUENCE [LARGE SCALE GENOMIC DNA]</scope>
    <source>
        <strain evidence="1 2">ATCC 64428</strain>
    </source>
</reference>
<sequence>MSQLEDLTRCLVAVGGTMFPGADERELLYVNGRSLVSKLWTGQSFGTQQLVAASVRPSSSAVYIVKGKEKYIICISDSSVLRALVYDEDAEEWVDDGALGEHKVYPEGKVAGVVSENDKQYIFYQDAFGTIIHLDDDWTATPLPIISAQPGSPIAAAETSTGVHLFYVSATDSFIHHAIESHVAGSCNWTDSVFAGAAFSGGEKLKRIIASPSEGGEFVISAIAADNKLFQLTESGEKSVFGTLNDAGEVVPLTKEECCFPPRPCFNCCRRCGRPIGVFTCVCYSERYPRVCF</sequence>
<evidence type="ECO:0000313" key="2">
    <source>
        <dbReference type="Proteomes" id="UP000054144"/>
    </source>
</evidence>
<dbReference type="SUPFAM" id="SSF89372">
    <property type="entry name" value="Fucose-specific lectin"/>
    <property type="match status" value="1"/>
</dbReference>
<organism evidence="1 2">
    <name type="scientific">Fistulina hepatica ATCC 64428</name>
    <dbReference type="NCBI Taxonomy" id="1128425"/>
    <lineage>
        <taxon>Eukaryota</taxon>
        <taxon>Fungi</taxon>
        <taxon>Dikarya</taxon>
        <taxon>Basidiomycota</taxon>
        <taxon>Agaricomycotina</taxon>
        <taxon>Agaricomycetes</taxon>
        <taxon>Agaricomycetidae</taxon>
        <taxon>Agaricales</taxon>
        <taxon>Fistulinaceae</taxon>
        <taxon>Fistulina</taxon>
    </lineage>
</organism>
<accession>A0A0D7AB60</accession>
<dbReference type="EMBL" id="KN882004">
    <property type="protein sequence ID" value="KIY47181.1"/>
    <property type="molecule type" value="Genomic_DNA"/>
</dbReference>